<dbReference type="Proteomes" id="UP000824162">
    <property type="component" value="Unassembled WGS sequence"/>
</dbReference>
<accession>A0A9D1PQJ9</accession>
<protein>
    <submittedName>
        <fullName evidence="4">4'-phosphopantetheinyl transferase superfamily protein</fullName>
    </submittedName>
</protein>
<evidence type="ECO:0000313" key="4">
    <source>
        <dbReference type="EMBL" id="HIV85598.1"/>
    </source>
</evidence>
<reference evidence="4" key="2">
    <citation type="submission" date="2021-04" db="EMBL/GenBank/DDBJ databases">
        <authorList>
            <person name="Gilroy R."/>
        </authorList>
    </citation>
    <scope>NUCLEOTIDE SEQUENCE</scope>
    <source>
        <strain evidence="4">5790</strain>
    </source>
</reference>
<dbReference type="EMBL" id="DXIJ01000042">
    <property type="protein sequence ID" value="HIV85598.1"/>
    <property type="molecule type" value="Genomic_DNA"/>
</dbReference>
<dbReference type="GO" id="GO:0005829">
    <property type="term" value="C:cytosol"/>
    <property type="evidence" value="ECO:0007669"/>
    <property type="project" value="TreeGrafter"/>
</dbReference>
<dbReference type="Pfam" id="PF01648">
    <property type="entry name" value="ACPS"/>
    <property type="match status" value="1"/>
</dbReference>
<dbReference type="GO" id="GO:0008897">
    <property type="term" value="F:holo-[acyl-carrier-protein] synthase activity"/>
    <property type="evidence" value="ECO:0007669"/>
    <property type="project" value="InterPro"/>
</dbReference>
<feature type="domain" description="4'-phosphopantetheinyl transferase" evidence="3">
    <location>
        <begin position="103"/>
        <end position="187"/>
    </location>
</feature>
<proteinExistence type="inferred from homology"/>
<dbReference type="InterPro" id="IPR050559">
    <property type="entry name" value="P-Pant_transferase_sf"/>
</dbReference>
<dbReference type="PANTHER" id="PTHR12215">
    <property type="entry name" value="PHOSPHOPANTETHEINE TRANSFERASE"/>
    <property type="match status" value="1"/>
</dbReference>
<dbReference type="GO" id="GO:0000287">
    <property type="term" value="F:magnesium ion binding"/>
    <property type="evidence" value="ECO:0007669"/>
    <property type="project" value="InterPro"/>
</dbReference>
<dbReference type="GO" id="GO:0019878">
    <property type="term" value="P:lysine biosynthetic process via aminoadipic acid"/>
    <property type="evidence" value="ECO:0007669"/>
    <property type="project" value="TreeGrafter"/>
</dbReference>
<gene>
    <name evidence="4" type="ORF">H9900_02175</name>
</gene>
<evidence type="ECO:0000313" key="5">
    <source>
        <dbReference type="Proteomes" id="UP000824162"/>
    </source>
</evidence>
<dbReference type="AlphaFoldDB" id="A0A9D1PQJ9"/>
<reference evidence="4" key="1">
    <citation type="journal article" date="2021" name="PeerJ">
        <title>Extensive microbial diversity within the chicken gut microbiome revealed by metagenomics and culture.</title>
        <authorList>
            <person name="Gilroy R."/>
            <person name="Ravi A."/>
            <person name="Getino M."/>
            <person name="Pursley I."/>
            <person name="Horton D.L."/>
            <person name="Alikhan N.F."/>
            <person name="Baker D."/>
            <person name="Gharbi K."/>
            <person name="Hall N."/>
            <person name="Watson M."/>
            <person name="Adriaenssens E.M."/>
            <person name="Foster-Nyarko E."/>
            <person name="Jarju S."/>
            <person name="Secka A."/>
            <person name="Antonio M."/>
            <person name="Oren A."/>
            <person name="Chaudhuri R.R."/>
            <person name="La Ragione R."/>
            <person name="Hildebrand F."/>
            <person name="Pallen M.J."/>
        </authorList>
    </citation>
    <scope>NUCLEOTIDE SEQUENCE</scope>
    <source>
        <strain evidence="4">5790</strain>
    </source>
</reference>
<dbReference type="Gene3D" id="3.90.470.20">
    <property type="entry name" value="4'-phosphopantetheinyl transferase domain"/>
    <property type="match status" value="2"/>
</dbReference>
<sequence length="218" mass="24564">MNKIYIMDAGVLSDDRLYEYTLSGLSEYRRERVENFKQRSVKNQRLAAGVLLSRLLGELGICEKHVRYETGENGKPYLPDYPELHISLSHSGSLAVACAGDMRVGCDIQKIGTLKTAVAERFFCKSEYMRILSAPPCLAAQEFFRLWTFKESYIKLLGKGLSMPLNSFEIDFGDKITVAESSEAGKCFFREYSYAPGFCIAQCCEGQEPCAEIKEINI</sequence>
<organism evidence="4 5">
    <name type="scientific">Candidatus Monoglobus merdigallinarum</name>
    <dbReference type="NCBI Taxonomy" id="2838698"/>
    <lineage>
        <taxon>Bacteria</taxon>
        <taxon>Bacillati</taxon>
        <taxon>Bacillota</taxon>
        <taxon>Clostridia</taxon>
        <taxon>Monoglobales</taxon>
        <taxon>Monoglobaceae</taxon>
        <taxon>Monoglobus</taxon>
    </lineage>
</organism>
<dbReference type="InterPro" id="IPR037143">
    <property type="entry name" value="4-PPantetheinyl_Trfase_dom_sf"/>
</dbReference>
<evidence type="ECO:0000256" key="2">
    <source>
        <dbReference type="ARBA" id="ARBA00022679"/>
    </source>
</evidence>
<evidence type="ECO:0000256" key="1">
    <source>
        <dbReference type="ARBA" id="ARBA00010990"/>
    </source>
</evidence>
<name>A0A9D1PQJ9_9FIRM</name>
<evidence type="ECO:0000259" key="3">
    <source>
        <dbReference type="Pfam" id="PF01648"/>
    </source>
</evidence>
<comment type="caution">
    <text evidence="4">The sequence shown here is derived from an EMBL/GenBank/DDBJ whole genome shotgun (WGS) entry which is preliminary data.</text>
</comment>
<dbReference type="PANTHER" id="PTHR12215:SF10">
    <property type="entry name" value="L-AMINOADIPATE-SEMIALDEHYDE DEHYDROGENASE-PHOSPHOPANTETHEINYL TRANSFERASE"/>
    <property type="match status" value="1"/>
</dbReference>
<dbReference type="SUPFAM" id="SSF56214">
    <property type="entry name" value="4'-phosphopantetheinyl transferase"/>
    <property type="match status" value="2"/>
</dbReference>
<comment type="similarity">
    <text evidence="1">Belongs to the P-Pant transferase superfamily. Gsp/Sfp/HetI/AcpT family.</text>
</comment>
<keyword evidence="2 4" id="KW-0808">Transferase</keyword>
<dbReference type="InterPro" id="IPR008278">
    <property type="entry name" value="4-PPantetheinyl_Trfase_dom"/>
</dbReference>